<dbReference type="EMBL" id="JANQDH010000092">
    <property type="protein sequence ID" value="MDH6061517.1"/>
    <property type="molecule type" value="Genomic_DNA"/>
</dbReference>
<keyword evidence="2 3" id="KW-0119">Carbohydrate metabolism</keyword>
<dbReference type="GO" id="GO:0003824">
    <property type="term" value="F:catalytic activity"/>
    <property type="evidence" value="ECO:0007669"/>
    <property type="project" value="InterPro"/>
</dbReference>
<feature type="region of interest" description="Disordered" evidence="4">
    <location>
        <begin position="1"/>
        <end position="24"/>
    </location>
</feature>
<evidence type="ECO:0000256" key="4">
    <source>
        <dbReference type="SAM" id="MobiDB-lite"/>
    </source>
</evidence>
<keyword evidence="7" id="KW-1185">Reference proteome</keyword>
<dbReference type="Pfam" id="PF12055">
    <property type="entry name" value="DUF3536"/>
    <property type="match status" value="1"/>
</dbReference>
<dbReference type="PANTHER" id="PTHR36306:SF3">
    <property type="entry name" value="GLYCOSIDE HYDROLASE FAMILY 57"/>
    <property type="match status" value="1"/>
</dbReference>
<dbReference type="InterPro" id="IPR021923">
    <property type="entry name" value="DUF3536"/>
</dbReference>
<evidence type="ECO:0000259" key="5">
    <source>
        <dbReference type="Pfam" id="PF03065"/>
    </source>
</evidence>
<feature type="domain" description="Glycoside hydrolase family 57 N-terminal" evidence="5">
    <location>
        <begin position="121"/>
        <end position="352"/>
    </location>
</feature>
<dbReference type="InterPro" id="IPR011330">
    <property type="entry name" value="Glyco_hydro/deAcase_b/a-brl"/>
</dbReference>
<organism evidence="6 7">
    <name type="scientific">Chrysosporum bergii ANA360D</name>
    <dbReference type="NCBI Taxonomy" id="617107"/>
    <lineage>
        <taxon>Bacteria</taxon>
        <taxon>Bacillati</taxon>
        <taxon>Cyanobacteriota</taxon>
        <taxon>Cyanophyceae</taxon>
        <taxon>Nostocales</taxon>
        <taxon>Nodulariaceae</taxon>
        <taxon>Chrysosporum</taxon>
    </lineage>
</organism>
<dbReference type="Pfam" id="PF03065">
    <property type="entry name" value="Glyco_hydro_57"/>
    <property type="match status" value="1"/>
</dbReference>
<dbReference type="InterPro" id="IPR027291">
    <property type="entry name" value="Glyco_hydro_38_N_sf"/>
</dbReference>
<evidence type="ECO:0000313" key="6">
    <source>
        <dbReference type="EMBL" id="MDH6061517.1"/>
    </source>
</evidence>
<proteinExistence type="inferred from homology"/>
<name>A0AA43GUV7_9CYAN</name>
<evidence type="ECO:0000256" key="2">
    <source>
        <dbReference type="ARBA" id="ARBA00023277"/>
    </source>
</evidence>
<evidence type="ECO:0000256" key="1">
    <source>
        <dbReference type="ARBA" id="ARBA00006821"/>
    </source>
</evidence>
<sequence length="901" mass="102976">MTSAAERPVNSGTTFTSHLPAEDGHHLDTLKQSTGVYVTVHGHFYQPPRENPYLEAIERQPSAAPFHDWNERIHWECYRPNAFARVLNDRGEVVDIVNNYEYFSFNIGPTLISWLENHDFEVYQRILEADIKSCQRLQGHGNAIAQVYNHIIMPLANERDKYTQIRWGKEDFRSRFGRDPEGMWLAETAVDYPTLEALAAEGIRFIVLAPSQAQRCRPLPTEDDLHPEWQEVGGGQVDPTRPYRCYLKPKLSTAASPLSTTKERSEEIDNSLAYIDIFFYDGPISRDMGFSDVVYSSSHLAGRIGSAVRGDHRPAQLISVATDGETFGHHKKGTEKTLAYAFVAEFPKHGWTVTNFAHYLSLNTPTWEVEIKPATAWSCAHGVDRWQDDCGCGGEGGVWHQKWRRPLRNALNWLRDQLIAVYEEQGRLLLRDPWQARDEYIQVIRDRSPANVSRFLSRHQTHKLTAAEQVDALRLLEMQRHALLMFTSCGWFFEEISRPEGTQILRYASRALELAGDVAGVQLEKSFLKRLGLAPSNVDVFKHGAEIYRRMVQTAQVSVKQVAAHYAISSLFNNHKSSETQITNSAHSQQKRVYCYTINEIDYQLQRMGSLTLAVGHLKLLSEITWESENLVFAVLHLGGWDFHCCTQLFTGRREYSQVKEKLFGALGQASASHTILVMIQLFNEETFSLQNLFAEERHRIMRLLSEETLTRLDQLYTQTYRDNYGVLMAFHRDELEVPQELQVAADIALGSRCMMILRSLEQDITEPRLSLNHITELESIATEAKHLHCRLNIPEGKQILEQLIMRLLWQLLHDTNGSFATEIQSLERLIDVSYQLNIGVSLHKSQELYFSCLHSQIIPLCVTTLTSQEENYQCRQLLKLGQKLAVDLTLPMAKAGGFQS</sequence>
<dbReference type="CDD" id="cd10797">
    <property type="entry name" value="GH57N_APU_like_1"/>
    <property type="match status" value="1"/>
</dbReference>
<gene>
    <name evidence="6" type="ORF">NWP17_13895</name>
</gene>
<comment type="similarity">
    <text evidence="1 3">Belongs to the glycosyl hydrolase 57 family.</text>
</comment>
<dbReference type="SUPFAM" id="SSF88713">
    <property type="entry name" value="Glycoside hydrolase/deacetylase"/>
    <property type="match status" value="1"/>
</dbReference>
<protein>
    <submittedName>
        <fullName evidence="6">DUF3536 domain-containing protein</fullName>
    </submittedName>
</protein>
<evidence type="ECO:0000256" key="3">
    <source>
        <dbReference type="RuleBase" id="RU361196"/>
    </source>
</evidence>
<comment type="caution">
    <text evidence="6">The sequence shown here is derived from an EMBL/GenBank/DDBJ whole genome shotgun (WGS) entry which is preliminary data.</text>
</comment>
<evidence type="ECO:0000313" key="7">
    <source>
        <dbReference type="Proteomes" id="UP001159387"/>
    </source>
</evidence>
<dbReference type="InterPro" id="IPR052046">
    <property type="entry name" value="GH57_Enzymes"/>
</dbReference>
<dbReference type="Proteomes" id="UP001159387">
    <property type="component" value="Unassembled WGS sequence"/>
</dbReference>
<dbReference type="AlphaFoldDB" id="A0AA43GUV7"/>
<dbReference type="RefSeq" id="WP_280655487.1">
    <property type="nucleotide sequence ID" value="NZ_JANQDH010000092.1"/>
</dbReference>
<dbReference type="PANTHER" id="PTHR36306">
    <property type="entry name" value="ALPHA-AMYLASE-RELATED-RELATED"/>
    <property type="match status" value="1"/>
</dbReference>
<reference evidence="6 7" key="1">
    <citation type="journal article" date="2023" name="J. Phycol.">
        <title>Chrysosporum ovalisporum is synonymous with the true-branching cyanobacterium Umezakia natans (Nostocales/Aphanizomenonaceae).</title>
        <authorList>
            <person name="McGregor G.B."/>
            <person name="Sendall B.C."/>
            <person name="Niiyama Y."/>
            <person name="Tuji A."/>
            <person name="Willis A."/>
        </authorList>
    </citation>
    <scope>NUCLEOTIDE SEQUENCE [LARGE SCALE GENOMIC DNA]</scope>
    <source>
        <strain evidence="6 7">ANA360D</strain>
    </source>
</reference>
<accession>A0AA43GUV7</accession>
<dbReference type="GO" id="GO:0005975">
    <property type="term" value="P:carbohydrate metabolic process"/>
    <property type="evidence" value="ECO:0007669"/>
    <property type="project" value="InterPro"/>
</dbReference>
<dbReference type="InterPro" id="IPR004300">
    <property type="entry name" value="Glyco_hydro_57_N"/>
</dbReference>
<dbReference type="Gene3D" id="3.20.110.10">
    <property type="entry name" value="Glycoside hydrolase 38, N terminal domain"/>
    <property type="match status" value="1"/>
</dbReference>